<organism evidence="1 2">
    <name type="scientific">Pontibacter amylolyticus</name>
    <dbReference type="NCBI Taxonomy" id="1424080"/>
    <lineage>
        <taxon>Bacteria</taxon>
        <taxon>Pseudomonadati</taxon>
        <taxon>Bacteroidota</taxon>
        <taxon>Cytophagia</taxon>
        <taxon>Cytophagales</taxon>
        <taxon>Hymenobacteraceae</taxon>
        <taxon>Pontibacter</taxon>
    </lineage>
</organism>
<keyword evidence="2" id="KW-1185">Reference proteome</keyword>
<evidence type="ECO:0000313" key="1">
    <source>
        <dbReference type="EMBL" id="GGG12053.1"/>
    </source>
</evidence>
<dbReference type="Proteomes" id="UP000634043">
    <property type="component" value="Unassembled WGS sequence"/>
</dbReference>
<name>A0ABQ1W3J8_9BACT</name>
<comment type="caution">
    <text evidence="1">The sequence shown here is derived from an EMBL/GenBank/DDBJ whole genome shotgun (WGS) entry which is preliminary data.</text>
</comment>
<accession>A0ABQ1W3J8</accession>
<dbReference type="RefSeq" id="WP_188500955.1">
    <property type="nucleotide sequence ID" value="NZ_BMFP01000002.1"/>
</dbReference>
<dbReference type="EMBL" id="BMFP01000002">
    <property type="protein sequence ID" value="GGG12053.1"/>
    <property type="molecule type" value="Genomic_DNA"/>
</dbReference>
<gene>
    <name evidence="1" type="ORF">GCM10011323_15650</name>
</gene>
<evidence type="ECO:0000313" key="2">
    <source>
        <dbReference type="Proteomes" id="UP000634043"/>
    </source>
</evidence>
<protein>
    <submittedName>
        <fullName evidence="1">Uncharacterized protein</fullName>
    </submittedName>
</protein>
<proteinExistence type="predicted"/>
<sequence length="163" mass="18932">MKRNLLPIILLFLFTACEKEESVDYEEYLTRQEWEQVTGIVDNMYYGNLKQFHRIKFRTDNTFEIILDYGGVSEFPDPVKLDTLYGRYSIDKGIIDFHGPVDTLYAGNERIETKVFINSWKITTLNANTLRTEPFAGYSAPEQPGFTIGVNSYLFKPLHRIGE</sequence>
<reference evidence="2" key="1">
    <citation type="journal article" date="2019" name="Int. J. Syst. Evol. Microbiol.">
        <title>The Global Catalogue of Microorganisms (GCM) 10K type strain sequencing project: providing services to taxonomists for standard genome sequencing and annotation.</title>
        <authorList>
            <consortium name="The Broad Institute Genomics Platform"/>
            <consortium name="The Broad Institute Genome Sequencing Center for Infectious Disease"/>
            <person name="Wu L."/>
            <person name="Ma J."/>
        </authorList>
    </citation>
    <scope>NUCLEOTIDE SEQUENCE [LARGE SCALE GENOMIC DNA]</scope>
    <source>
        <strain evidence="2">CGMCC 1.12749</strain>
    </source>
</reference>
<dbReference type="PROSITE" id="PS51257">
    <property type="entry name" value="PROKAR_LIPOPROTEIN"/>
    <property type="match status" value="1"/>
</dbReference>